<feature type="domain" description="Circularly permuted ATP-grasp type 2" evidence="2">
    <location>
        <begin position="78"/>
        <end position="457"/>
    </location>
</feature>
<dbReference type="Gene3D" id="3.30.1490.270">
    <property type="match status" value="1"/>
</dbReference>
<evidence type="ECO:0000259" key="2">
    <source>
        <dbReference type="Pfam" id="PF14403"/>
    </source>
</evidence>
<dbReference type="AlphaFoldDB" id="A0A4R7SQ72"/>
<protein>
    <submittedName>
        <fullName evidence="3">Putative circularly permuted ATP-grasp superfamily protein</fullName>
    </submittedName>
</protein>
<dbReference type="Pfam" id="PF14403">
    <property type="entry name" value="CP_ATPgrasp_2"/>
    <property type="match status" value="1"/>
</dbReference>
<dbReference type="InterPro" id="IPR051680">
    <property type="entry name" value="ATP-dep_Glu-Cys_Ligase-2"/>
</dbReference>
<dbReference type="Gene3D" id="3.40.50.11290">
    <property type="match status" value="1"/>
</dbReference>
<dbReference type="EMBL" id="SOCA01000001">
    <property type="protein sequence ID" value="TDU80729.1"/>
    <property type="molecule type" value="Genomic_DNA"/>
</dbReference>
<dbReference type="InterPro" id="IPR025841">
    <property type="entry name" value="CP_ATPgrasp_2"/>
</dbReference>
<organism evidence="3 4">
    <name type="scientific">Prosthecobacter fusiformis</name>
    <dbReference type="NCBI Taxonomy" id="48464"/>
    <lineage>
        <taxon>Bacteria</taxon>
        <taxon>Pseudomonadati</taxon>
        <taxon>Verrucomicrobiota</taxon>
        <taxon>Verrucomicrobiia</taxon>
        <taxon>Verrucomicrobiales</taxon>
        <taxon>Verrucomicrobiaceae</taxon>
        <taxon>Prosthecobacter</taxon>
    </lineage>
</organism>
<feature type="region of interest" description="Disordered" evidence="1">
    <location>
        <begin position="466"/>
        <end position="485"/>
    </location>
</feature>
<proteinExistence type="predicted"/>
<comment type="caution">
    <text evidence="3">The sequence shown here is derived from an EMBL/GenBank/DDBJ whole genome shotgun (WGS) entry which is preliminary data.</text>
</comment>
<gene>
    <name evidence="3" type="ORF">EI77_00026</name>
</gene>
<name>A0A4R7SQ72_9BACT</name>
<dbReference type="Proteomes" id="UP000295662">
    <property type="component" value="Unassembled WGS sequence"/>
</dbReference>
<dbReference type="InterPro" id="IPR016450">
    <property type="entry name" value="UCP005522"/>
</dbReference>
<dbReference type="PIRSF" id="PIRSF005522">
    <property type="entry name" value="UCP005522"/>
    <property type="match status" value="1"/>
</dbReference>
<evidence type="ECO:0000313" key="3">
    <source>
        <dbReference type="EMBL" id="TDU80729.1"/>
    </source>
</evidence>
<dbReference type="PANTHER" id="PTHR34595">
    <property type="entry name" value="BLR5612 PROTEIN"/>
    <property type="match status" value="1"/>
</dbReference>
<evidence type="ECO:0000313" key="4">
    <source>
        <dbReference type="Proteomes" id="UP000295662"/>
    </source>
</evidence>
<evidence type="ECO:0000256" key="1">
    <source>
        <dbReference type="SAM" id="MobiDB-lite"/>
    </source>
</evidence>
<keyword evidence="4" id="KW-1185">Reference proteome</keyword>
<dbReference type="PANTHER" id="PTHR34595:SF7">
    <property type="entry name" value="SLL1039 PROTEIN"/>
    <property type="match status" value="1"/>
</dbReference>
<reference evidence="3 4" key="1">
    <citation type="submission" date="2019-03" db="EMBL/GenBank/DDBJ databases">
        <title>Genomic Encyclopedia of Archaeal and Bacterial Type Strains, Phase II (KMG-II): from individual species to whole genera.</title>
        <authorList>
            <person name="Goeker M."/>
        </authorList>
    </citation>
    <scope>NUCLEOTIDE SEQUENCE [LARGE SCALE GENOMIC DNA]</scope>
    <source>
        <strain evidence="3 4">ATCC 25309</strain>
    </source>
</reference>
<dbReference type="SUPFAM" id="SSF56059">
    <property type="entry name" value="Glutathione synthetase ATP-binding domain-like"/>
    <property type="match status" value="1"/>
</dbReference>
<accession>A0A4R7SQ72</accession>
<dbReference type="OrthoDB" id="9803842at2"/>
<sequence length="485" mass="54593">MLFDNYQPENFFDEMFTADGTTRPHYRSVAAALNDVDPIEFRNKQTAVEASFMRGGVTFTVYSDSQGTERIFPFDCVPRVISAEEWEVVEKGLIQRLTALNLFLHDIYHDQKIIKDRVIPPQYVLSAKHFRREFMHFEVPKDIYVHICGSDLIRDKNGQYLVLEDNLRCPSGASYMLENRAALKRTFPELFKASGVHSVSNYPAELLKVMQYCAPANFRANDAPNCVLLTPGVFNSAYFEHAFLARQMGIPIVEGRDLVVRDFKVYMRTTAGLVKVDVIYRRIDDDFLDPSVFRADSLLGVPGLVNAYRAGNVSLANSIGTGVADDKVVYYFVPHMIKYYLGEDPILPNVDTYLASEPADCSHILANLDKLVVKSANEAGGYGMLMGPWASKAEIEEFRKMIEDNPRNFIAQDPISLSRHPTWTEESGFEGRHIDLRPYILYGEKIVVTPGGLTRVALKKGSLVVNSSQGGGSKDTWVLRNSVPE</sequence>
<dbReference type="RefSeq" id="WP_133792731.1">
    <property type="nucleotide sequence ID" value="NZ_SOCA01000001.1"/>
</dbReference>